<dbReference type="Ensembl" id="ENSBIXT00000000003.1">
    <property type="protein sequence ID" value="ENSBIXP00000026650.1"/>
    <property type="gene ID" value="ENSBIXG00000029682.1"/>
</dbReference>
<sequence>SPGFSLEGLMLKLKLQSSKRQKGRGKPSSFGDSCATLLPLACVPEASAPTLGFPATGLPGLRTDGVRFALSLQWVPFVLPSPQVASLPFGHSQRVRGLSFPSLLFLCLFYSPQSFKIGFVLAKKKKKVQMRHLILTSMFTLFKK</sequence>
<accession>A0A4W2DK59</accession>
<reference evidence="2" key="2">
    <citation type="submission" date="2025-08" db="UniProtKB">
        <authorList>
            <consortium name="Ensembl"/>
        </authorList>
    </citation>
    <scope>IDENTIFICATION</scope>
</reference>
<name>A0A4W2DK59_BOBOX</name>
<keyword evidence="1" id="KW-0812">Transmembrane</keyword>
<keyword evidence="1" id="KW-1133">Transmembrane helix</keyword>
<reference evidence="3" key="1">
    <citation type="submission" date="2018-11" db="EMBL/GenBank/DDBJ databases">
        <title>Haplotype-resolved cattle genomes.</title>
        <authorList>
            <person name="Low W.Y."/>
            <person name="Tearle R."/>
            <person name="Bickhart D.M."/>
            <person name="Rosen B.D."/>
            <person name="Koren S."/>
            <person name="Rhie A."/>
            <person name="Hiendleder S."/>
            <person name="Phillippy A.M."/>
            <person name="Smith T.P.L."/>
            <person name="Williams J.L."/>
        </authorList>
    </citation>
    <scope>NUCLEOTIDE SEQUENCE [LARGE SCALE GENOMIC DNA]</scope>
</reference>
<dbReference type="AlphaFoldDB" id="A0A4W2DK59"/>
<keyword evidence="1" id="KW-0472">Membrane</keyword>
<protein>
    <submittedName>
        <fullName evidence="2">Uncharacterized protein</fullName>
    </submittedName>
</protein>
<organism evidence="2 3">
    <name type="scientific">Bos indicus x Bos taurus</name>
    <name type="common">Hybrid cattle</name>
    <dbReference type="NCBI Taxonomy" id="30522"/>
    <lineage>
        <taxon>Eukaryota</taxon>
        <taxon>Metazoa</taxon>
        <taxon>Chordata</taxon>
        <taxon>Craniata</taxon>
        <taxon>Vertebrata</taxon>
        <taxon>Euteleostomi</taxon>
        <taxon>Mammalia</taxon>
        <taxon>Eutheria</taxon>
        <taxon>Laurasiatheria</taxon>
        <taxon>Artiodactyla</taxon>
        <taxon>Ruminantia</taxon>
        <taxon>Pecora</taxon>
        <taxon>Bovidae</taxon>
        <taxon>Bovinae</taxon>
        <taxon>Bos</taxon>
    </lineage>
</organism>
<feature type="transmembrane region" description="Helical" evidence="1">
    <location>
        <begin position="103"/>
        <end position="122"/>
    </location>
</feature>
<evidence type="ECO:0000313" key="2">
    <source>
        <dbReference type="Ensembl" id="ENSBIXP00000026650.1"/>
    </source>
</evidence>
<dbReference type="STRING" id="30522.A0A4W2DK59"/>
<dbReference type="OMA" id="CLFYSPQ"/>
<proteinExistence type="predicted"/>
<dbReference type="Proteomes" id="UP000314981">
    <property type="component" value="Unassembled WGS sequence"/>
</dbReference>
<reference evidence="2" key="3">
    <citation type="submission" date="2025-09" db="UniProtKB">
        <authorList>
            <consortium name="Ensembl"/>
        </authorList>
    </citation>
    <scope>IDENTIFICATION</scope>
</reference>
<keyword evidence="3" id="KW-1185">Reference proteome</keyword>
<evidence type="ECO:0000313" key="3">
    <source>
        <dbReference type="Proteomes" id="UP000314981"/>
    </source>
</evidence>
<evidence type="ECO:0000256" key="1">
    <source>
        <dbReference type="SAM" id="Phobius"/>
    </source>
</evidence>